<feature type="region of interest" description="Disordered" evidence="1">
    <location>
        <begin position="432"/>
        <end position="480"/>
    </location>
</feature>
<evidence type="ECO:0000313" key="3">
    <source>
        <dbReference type="Proteomes" id="UP000053317"/>
    </source>
</evidence>
<reference evidence="2 3" key="1">
    <citation type="submission" date="2015-05" db="EMBL/GenBank/DDBJ databases">
        <title>Distinctive expansion of gene families associated with plant cell wall degradation and secondary metabolism in the genomes of grapevine trunk pathogens.</title>
        <authorList>
            <person name="Lawrence D.P."/>
            <person name="Travadon R."/>
            <person name="Rolshausen P.E."/>
            <person name="Baumgartner K."/>
        </authorList>
    </citation>
    <scope>NUCLEOTIDE SEQUENCE [LARGE SCALE GENOMIC DNA]</scope>
    <source>
        <strain evidence="2">UCRPC4</strain>
    </source>
</reference>
<evidence type="ECO:0000313" key="2">
    <source>
        <dbReference type="EMBL" id="KKY19936.1"/>
    </source>
</evidence>
<comment type="caution">
    <text evidence="2">The sequence shown here is derived from an EMBL/GenBank/DDBJ whole genome shotgun (WGS) entry which is preliminary data.</text>
</comment>
<dbReference type="AlphaFoldDB" id="A0A0G2ECE4"/>
<dbReference type="Proteomes" id="UP000053317">
    <property type="component" value="Unassembled WGS sequence"/>
</dbReference>
<accession>A0A0G2ECE4</accession>
<name>A0A0G2ECE4_PHACM</name>
<organism evidence="2 3">
    <name type="scientific">Phaeomoniella chlamydospora</name>
    <name type="common">Phaeoacremonium chlamydosporum</name>
    <dbReference type="NCBI Taxonomy" id="158046"/>
    <lineage>
        <taxon>Eukaryota</taxon>
        <taxon>Fungi</taxon>
        <taxon>Dikarya</taxon>
        <taxon>Ascomycota</taxon>
        <taxon>Pezizomycotina</taxon>
        <taxon>Eurotiomycetes</taxon>
        <taxon>Chaetothyriomycetidae</taxon>
        <taxon>Phaeomoniellales</taxon>
        <taxon>Phaeomoniellaceae</taxon>
        <taxon>Phaeomoniella</taxon>
    </lineage>
</organism>
<evidence type="ECO:0000256" key="1">
    <source>
        <dbReference type="SAM" id="MobiDB-lite"/>
    </source>
</evidence>
<feature type="compositionally biased region" description="Low complexity" evidence="1">
    <location>
        <begin position="309"/>
        <end position="327"/>
    </location>
</feature>
<reference evidence="2 3" key="2">
    <citation type="submission" date="2015-05" db="EMBL/GenBank/DDBJ databases">
        <authorList>
            <person name="Morales-Cruz A."/>
            <person name="Amrine K.C."/>
            <person name="Cantu D."/>
        </authorList>
    </citation>
    <scope>NUCLEOTIDE SEQUENCE [LARGE SCALE GENOMIC DNA]</scope>
    <source>
        <strain evidence="2">UCRPC4</strain>
    </source>
</reference>
<feature type="region of interest" description="Disordered" evidence="1">
    <location>
        <begin position="309"/>
        <end position="333"/>
    </location>
</feature>
<gene>
    <name evidence="2" type="ORF">UCRPC4_g04363</name>
</gene>
<feature type="compositionally biased region" description="Acidic residues" evidence="1">
    <location>
        <begin position="453"/>
        <end position="465"/>
    </location>
</feature>
<keyword evidence="3" id="KW-1185">Reference proteome</keyword>
<feature type="region of interest" description="Disordered" evidence="1">
    <location>
        <begin position="224"/>
        <end position="244"/>
    </location>
</feature>
<protein>
    <submittedName>
        <fullName evidence="2">Uncharacterized protein</fullName>
    </submittedName>
</protein>
<sequence length="480" mass="52298">MASSFDPWAASAMPTDQVVDDGRTPYTGVDTFPTAVACLDSHDPSVDTNTQFDSFQEAMGWRCLLAKDVATPDDTIPRTVDQKKALVKVIFVAFKSTAKASDNEAMLKPFVEQRHDNKRVEVLCWSMLEALIHRAQYGPLLYAWDPAKAKYNSHLHNFAERFDEMIKSMATSKTICKHLFDAPYMNHFIDDPVNSRKRVLSNRALNKRKGAMMAEGKRLKALKEGVKPGKSSDVAGPSQPKSRVLNFDSLVPTRPRVARPSPLGMSSCKLPDDKFVTPAKPNASSTQTSGLMAALPSLFTHFSRPFSGHSSSASASSTNAYATPSSSDVAPSDTLSLSTNMTPHQAYGHHGFGGFETPSMPTMPDLSTLPDMSNLTEVLHSPDFQAHAPIDPTLFGNGTQFRTNVGFADVNTQATPSRLVSGSISYDVNGPTQSGKVTFDDDNLSPIDGAVSGDDDFDEDTDDGEWLPISNGRDSKKRRH</sequence>
<proteinExistence type="predicted"/>
<dbReference type="EMBL" id="LCWF01000104">
    <property type="protein sequence ID" value="KKY19936.1"/>
    <property type="molecule type" value="Genomic_DNA"/>
</dbReference>
<dbReference type="OrthoDB" id="4851482at2759"/>